<organism evidence="7 8">
    <name type="scientific">Mesopusillimonas faecipullorum</name>
    <dbReference type="NCBI Taxonomy" id="2755040"/>
    <lineage>
        <taxon>Bacteria</taxon>
        <taxon>Pseudomonadati</taxon>
        <taxon>Pseudomonadota</taxon>
        <taxon>Betaproteobacteria</taxon>
        <taxon>Burkholderiales</taxon>
        <taxon>Alcaligenaceae</taxon>
        <taxon>Mesopusillimonas</taxon>
    </lineage>
</organism>
<keyword evidence="3" id="KW-0238">DNA-binding</keyword>
<keyword evidence="4" id="KW-0233">DNA recombination</keyword>
<dbReference type="InterPro" id="IPR006120">
    <property type="entry name" value="Resolvase_HTH_dom"/>
</dbReference>
<dbReference type="PANTHER" id="PTHR30461:SF2">
    <property type="entry name" value="SERINE RECOMBINASE PINE-RELATED"/>
    <property type="match status" value="1"/>
</dbReference>
<dbReference type="InterPro" id="IPR036162">
    <property type="entry name" value="Resolvase-like_N_sf"/>
</dbReference>
<dbReference type="CDD" id="cd03768">
    <property type="entry name" value="SR_ResInv"/>
    <property type="match status" value="1"/>
</dbReference>
<evidence type="ECO:0000256" key="5">
    <source>
        <dbReference type="PROSITE-ProRule" id="PRU10137"/>
    </source>
</evidence>
<dbReference type="PROSITE" id="PS51736">
    <property type="entry name" value="RECOMBINASES_3"/>
    <property type="match status" value="1"/>
</dbReference>
<feature type="domain" description="Resolvase/invertase-type recombinase catalytic" evidence="6">
    <location>
        <begin position="1"/>
        <end position="134"/>
    </location>
</feature>
<comment type="caution">
    <text evidence="7">The sequence shown here is derived from an EMBL/GenBank/DDBJ whole genome shotgun (WGS) entry which is preliminary data.</text>
</comment>
<comment type="similarity">
    <text evidence="1">Belongs to the site-specific recombinase resolvase family.</text>
</comment>
<dbReference type="InterPro" id="IPR009057">
    <property type="entry name" value="Homeodomain-like_sf"/>
</dbReference>
<accession>A0ABS8CG68</accession>
<dbReference type="SUPFAM" id="SSF46689">
    <property type="entry name" value="Homeodomain-like"/>
    <property type="match status" value="1"/>
</dbReference>
<evidence type="ECO:0000259" key="6">
    <source>
        <dbReference type="PROSITE" id="PS51736"/>
    </source>
</evidence>
<keyword evidence="2" id="KW-0229">DNA integration</keyword>
<dbReference type="InterPro" id="IPR050639">
    <property type="entry name" value="SSR_resolvase"/>
</dbReference>
<dbReference type="PROSITE" id="PS00398">
    <property type="entry name" value="RECOMBINASES_2"/>
    <property type="match status" value="1"/>
</dbReference>
<dbReference type="PROSITE" id="PS00397">
    <property type="entry name" value="RECOMBINASES_1"/>
    <property type="match status" value="1"/>
</dbReference>
<evidence type="ECO:0000256" key="3">
    <source>
        <dbReference type="ARBA" id="ARBA00023125"/>
    </source>
</evidence>
<evidence type="ECO:0000256" key="2">
    <source>
        <dbReference type="ARBA" id="ARBA00022908"/>
    </source>
</evidence>
<gene>
    <name evidence="7" type="ORF">H0484_14885</name>
</gene>
<feature type="active site" description="O-(5'-phospho-DNA)-serine intermediate" evidence="5">
    <location>
        <position position="9"/>
    </location>
</feature>
<dbReference type="RefSeq" id="WP_034002765.1">
    <property type="nucleotide sequence ID" value="NZ_JACDXW010000017.1"/>
</dbReference>
<dbReference type="InterPro" id="IPR006118">
    <property type="entry name" value="Recombinase_CS"/>
</dbReference>
<sequence>MLVGYARVSTRDQTHALQLDALRKAECERIFEETASGAQRARPQLAAALDYVRKGDTIVVWKLDRLARSIKQLIETVEHLERREIGFRSLTEQIDTTTAGGRLIFHIFGALAEFERSIIRERSRAGLEAARARGRIGGRPRALSPTDLIAAKAMLTNRDITVVEVARRLSVSPATLYRHLPGGRTAAELE</sequence>
<dbReference type="EMBL" id="JACDXW010000017">
    <property type="protein sequence ID" value="MCB5365021.1"/>
    <property type="molecule type" value="Genomic_DNA"/>
</dbReference>
<dbReference type="Gene3D" id="1.10.10.60">
    <property type="entry name" value="Homeodomain-like"/>
    <property type="match status" value="1"/>
</dbReference>
<name>A0ABS8CG68_9BURK</name>
<dbReference type="SUPFAM" id="SSF53041">
    <property type="entry name" value="Resolvase-like"/>
    <property type="match status" value="1"/>
</dbReference>
<dbReference type="InterPro" id="IPR006119">
    <property type="entry name" value="Resolv_N"/>
</dbReference>
<dbReference type="Proteomes" id="UP000776983">
    <property type="component" value="Unassembled WGS sequence"/>
</dbReference>
<protein>
    <submittedName>
        <fullName evidence="7">Recombinase family protein</fullName>
    </submittedName>
</protein>
<proteinExistence type="inferred from homology"/>
<dbReference type="Gene3D" id="3.40.50.1390">
    <property type="entry name" value="Resolvase, N-terminal catalytic domain"/>
    <property type="match status" value="1"/>
</dbReference>
<evidence type="ECO:0000256" key="1">
    <source>
        <dbReference type="ARBA" id="ARBA00009913"/>
    </source>
</evidence>
<evidence type="ECO:0000256" key="4">
    <source>
        <dbReference type="ARBA" id="ARBA00023172"/>
    </source>
</evidence>
<dbReference type="SMART" id="SM00857">
    <property type="entry name" value="Resolvase"/>
    <property type="match status" value="1"/>
</dbReference>
<keyword evidence="8" id="KW-1185">Reference proteome</keyword>
<dbReference type="PANTHER" id="PTHR30461">
    <property type="entry name" value="DNA-INVERTASE FROM LAMBDOID PROPHAGE"/>
    <property type="match status" value="1"/>
</dbReference>
<reference evidence="7 8" key="1">
    <citation type="submission" date="2020-07" db="EMBL/GenBank/DDBJ databases">
        <title>Pusillimonas sp. nov., isolated from poultry manure in Taiwan.</title>
        <authorList>
            <person name="Lin S.-Y."/>
            <person name="Tang Y.-S."/>
            <person name="Young C.-C."/>
        </authorList>
    </citation>
    <scope>NUCLEOTIDE SEQUENCE [LARGE SCALE GENOMIC DNA]</scope>
    <source>
        <strain evidence="7 8">CC-YST705</strain>
    </source>
</reference>
<dbReference type="Pfam" id="PF00239">
    <property type="entry name" value="Resolvase"/>
    <property type="match status" value="1"/>
</dbReference>
<evidence type="ECO:0000313" key="7">
    <source>
        <dbReference type="EMBL" id="MCB5365021.1"/>
    </source>
</evidence>
<evidence type="ECO:0000313" key="8">
    <source>
        <dbReference type="Proteomes" id="UP000776983"/>
    </source>
</evidence>
<dbReference type="Pfam" id="PF02796">
    <property type="entry name" value="HTH_7"/>
    <property type="match status" value="1"/>
</dbReference>
<dbReference type="CDD" id="cd00569">
    <property type="entry name" value="HTH_Hin_like"/>
    <property type="match status" value="1"/>
</dbReference>